<dbReference type="NCBIfam" id="TIGR00413">
    <property type="entry name" value="rlpA"/>
    <property type="match status" value="1"/>
</dbReference>
<dbReference type="InterPro" id="IPR036680">
    <property type="entry name" value="SPOR-like_sf"/>
</dbReference>
<dbReference type="InterPro" id="IPR036908">
    <property type="entry name" value="RlpA-like_sf"/>
</dbReference>
<dbReference type="EC" id="4.2.2.-" evidence="4"/>
<evidence type="ECO:0000256" key="5">
    <source>
        <dbReference type="RuleBase" id="RU003495"/>
    </source>
</evidence>
<keyword evidence="4" id="KW-0472">Membrane</keyword>
<keyword evidence="2 4" id="KW-0456">Lyase</keyword>
<dbReference type="InterPro" id="IPR009009">
    <property type="entry name" value="RlpA-like_DPBB"/>
</dbReference>
<feature type="region of interest" description="Disordered" evidence="6">
    <location>
        <begin position="194"/>
        <end position="276"/>
    </location>
</feature>
<dbReference type="PROSITE" id="PS51257">
    <property type="entry name" value="PROKAR_LIPOPROTEIN"/>
    <property type="match status" value="1"/>
</dbReference>
<dbReference type="GO" id="GO:0008932">
    <property type="term" value="F:lytic endotransglycosylase activity"/>
    <property type="evidence" value="ECO:0007669"/>
    <property type="project" value="UniProtKB-UniRule"/>
</dbReference>
<keyword evidence="4" id="KW-1003">Cell membrane</keyword>
<dbReference type="InterPro" id="IPR012997">
    <property type="entry name" value="RplA"/>
</dbReference>
<evidence type="ECO:0000256" key="6">
    <source>
        <dbReference type="SAM" id="MobiDB-lite"/>
    </source>
</evidence>
<dbReference type="OrthoDB" id="9779128at2"/>
<dbReference type="InterPro" id="IPR007730">
    <property type="entry name" value="SPOR-like_dom"/>
</dbReference>
<comment type="subcellular location">
    <subcellularLocation>
        <location evidence="4">Cell membrane</location>
        <topology evidence="4">Lipid-anchor</topology>
    </subcellularLocation>
</comment>
<feature type="compositionally biased region" description="Polar residues" evidence="6">
    <location>
        <begin position="22"/>
        <end position="32"/>
    </location>
</feature>
<dbReference type="GO" id="GO:0005886">
    <property type="term" value="C:plasma membrane"/>
    <property type="evidence" value="ECO:0007669"/>
    <property type="project" value="UniProtKB-SubCell"/>
</dbReference>
<dbReference type="Pfam" id="PF05036">
    <property type="entry name" value="SPOR"/>
    <property type="match status" value="1"/>
</dbReference>
<reference evidence="9 10" key="1">
    <citation type="submission" date="2019-05" db="EMBL/GenBank/DDBJ databases">
        <title>Complete genome sequence of Izhakiella calystegiae KSNA2, an endophyte isolated from beach morning glory (Calystegia soldanella).</title>
        <authorList>
            <person name="Jiang L."/>
            <person name="Jeong J.C."/>
            <person name="Kim C.Y."/>
            <person name="Kim D.H."/>
            <person name="Kim S.W."/>
            <person name="Lee j."/>
        </authorList>
    </citation>
    <scope>NUCLEOTIDE SEQUENCE [LARGE SCALE GENOMIC DNA]</scope>
    <source>
        <strain evidence="9 10">KSNA2</strain>
    </source>
</reference>
<dbReference type="Proteomes" id="UP000302163">
    <property type="component" value="Chromosome"/>
</dbReference>
<feature type="signal peptide" evidence="7">
    <location>
        <begin position="1"/>
        <end position="19"/>
    </location>
</feature>
<evidence type="ECO:0000313" key="10">
    <source>
        <dbReference type="Proteomes" id="UP000302163"/>
    </source>
</evidence>
<dbReference type="EMBL" id="CP040428">
    <property type="protein sequence ID" value="QCT20522.1"/>
    <property type="molecule type" value="Genomic_DNA"/>
</dbReference>
<dbReference type="KEGG" id="izh:FEM41_13105"/>
<keyword evidence="4" id="KW-0449">Lipoprotein</keyword>
<name>A0A4P8YPF4_9ENTR</name>
<accession>A0A4P8YPF4</accession>
<evidence type="ECO:0000256" key="2">
    <source>
        <dbReference type="ARBA" id="ARBA00023239"/>
    </source>
</evidence>
<keyword evidence="10" id="KW-1185">Reference proteome</keyword>
<comment type="similarity">
    <text evidence="4 5">Belongs to the RlpA family.</text>
</comment>
<comment type="function">
    <text evidence="4">Lytic transglycosylase with a strong preference for naked glycan strands that lack stem peptides.</text>
</comment>
<sequence>MRKQWIGVCVAAGLLAACSTDNNNSQQANTAPQPAVCNGPNVEITGADPRPEALSPTANQDYQRDGKQYRIVQDPSQFSQTGLAAIDNSGARTTATGETWDTGQLTAAHPTLPVPGYARITNLANGRMIVVRINDRGPYSNERIITLSQAAADRLNTSNNTKVRVDPIIVAQDGTLSGPGTACTTIARQTYALPARPDLSGNGGGAQPAAQQNEVNGQAPQQQNMAQPAGVDQQQPDTAQPAAQGAQQPATPDYQTATGEHNAPVTAPGSIQGASSTSGSYVVQVGAVSDGARANQWQQQLSQQYSVPGRVAQNGPVWRIQLGPFATRGEAVEIQQRLLSAGQPQSFVTSAQ</sequence>
<dbReference type="PANTHER" id="PTHR34183">
    <property type="entry name" value="ENDOLYTIC PEPTIDOGLYCAN TRANSGLYCOSYLASE RLPA"/>
    <property type="match status" value="1"/>
</dbReference>
<dbReference type="GO" id="GO:0009279">
    <property type="term" value="C:cell outer membrane"/>
    <property type="evidence" value="ECO:0007669"/>
    <property type="project" value="TreeGrafter"/>
</dbReference>
<keyword evidence="4" id="KW-0564">Palmitate</keyword>
<dbReference type="PANTHER" id="PTHR34183:SF1">
    <property type="entry name" value="ENDOLYTIC PEPTIDOGLYCAN TRANSGLYCOSYLASE RLPA"/>
    <property type="match status" value="1"/>
</dbReference>
<evidence type="ECO:0000256" key="3">
    <source>
        <dbReference type="ARBA" id="ARBA00023316"/>
    </source>
</evidence>
<dbReference type="NCBIfam" id="NF007953">
    <property type="entry name" value="PRK10672.1"/>
    <property type="match status" value="1"/>
</dbReference>
<dbReference type="GO" id="GO:0000270">
    <property type="term" value="P:peptidoglycan metabolic process"/>
    <property type="evidence" value="ECO:0007669"/>
    <property type="project" value="UniProtKB-UniRule"/>
</dbReference>
<evidence type="ECO:0000259" key="8">
    <source>
        <dbReference type="PROSITE" id="PS51724"/>
    </source>
</evidence>
<dbReference type="AlphaFoldDB" id="A0A4P8YPF4"/>
<dbReference type="GO" id="GO:0071555">
    <property type="term" value="P:cell wall organization"/>
    <property type="evidence" value="ECO:0007669"/>
    <property type="project" value="UniProtKB-KW"/>
</dbReference>
<dbReference type="RefSeq" id="WP_138096396.1">
    <property type="nucleotide sequence ID" value="NZ_CP040428.1"/>
</dbReference>
<dbReference type="GO" id="GO:0042834">
    <property type="term" value="F:peptidoglycan binding"/>
    <property type="evidence" value="ECO:0007669"/>
    <property type="project" value="InterPro"/>
</dbReference>
<dbReference type="SUPFAM" id="SSF50685">
    <property type="entry name" value="Barwin-like endoglucanases"/>
    <property type="match status" value="1"/>
</dbReference>
<organism evidence="9 10">
    <name type="scientific">Jejubacter calystegiae</name>
    <dbReference type="NCBI Taxonomy" id="2579935"/>
    <lineage>
        <taxon>Bacteria</taxon>
        <taxon>Pseudomonadati</taxon>
        <taxon>Pseudomonadota</taxon>
        <taxon>Gammaproteobacteria</taxon>
        <taxon>Enterobacterales</taxon>
        <taxon>Enterobacteriaceae</taxon>
        <taxon>Jejubacter</taxon>
    </lineage>
</organism>
<evidence type="ECO:0000256" key="7">
    <source>
        <dbReference type="SAM" id="SignalP"/>
    </source>
</evidence>
<gene>
    <name evidence="4 9" type="primary">rlpA</name>
    <name evidence="9" type="ORF">FEM41_13105</name>
</gene>
<feature type="domain" description="SPOR" evidence="8">
    <location>
        <begin position="275"/>
        <end position="351"/>
    </location>
</feature>
<dbReference type="SUPFAM" id="SSF110997">
    <property type="entry name" value="Sporulation related repeat"/>
    <property type="match status" value="1"/>
</dbReference>
<evidence type="ECO:0000313" key="9">
    <source>
        <dbReference type="EMBL" id="QCT20522.1"/>
    </source>
</evidence>
<feature type="region of interest" description="Disordered" evidence="6">
    <location>
        <begin position="22"/>
        <end position="62"/>
    </location>
</feature>
<dbReference type="Pfam" id="PF03330">
    <property type="entry name" value="DPBB_1"/>
    <property type="match status" value="1"/>
</dbReference>
<dbReference type="CDD" id="cd22268">
    <property type="entry name" value="DPBB_RlpA-like"/>
    <property type="match status" value="1"/>
</dbReference>
<keyword evidence="3 4" id="KW-0961">Cell wall biogenesis/degradation</keyword>
<protein>
    <recommendedName>
        <fullName evidence="4">Endolytic peptidoglycan transglycosylase RlpA</fullName>
        <ecNumber evidence="4">4.2.2.-</ecNumber>
    </recommendedName>
</protein>
<dbReference type="InterPro" id="IPR034718">
    <property type="entry name" value="RlpA"/>
</dbReference>
<keyword evidence="1 7" id="KW-0732">Signal</keyword>
<feature type="chain" id="PRO_5021057374" description="Endolytic peptidoglycan transglycosylase RlpA" evidence="7">
    <location>
        <begin position="20"/>
        <end position="352"/>
    </location>
</feature>
<evidence type="ECO:0000256" key="4">
    <source>
        <dbReference type="HAMAP-Rule" id="MF_02071"/>
    </source>
</evidence>
<dbReference type="Gene3D" id="2.40.40.10">
    <property type="entry name" value="RlpA-like domain"/>
    <property type="match status" value="1"/>
</dbReference>
<feature type="compositionally biased region" description="Low complexity" evidence="6">
    <location>
        <begin position="207"/>
        <end position="253"/>
    </location>
</feature>
<evidence type="ECO:0000256" key="1">
    <source>
        <dbReference type="ARBA" id="ARBA00022729"/>
    </source>
</evidence>
<proteinExistence type="inferred from homology"/>
<dbReference type="HAMAP" id="MF_02071">
    <property type="entry name" value="RlpA"/>
    <property type="match status" value="1"/>
</dbReference>
<dbReference type="PROSITE" id="PS51724">
    <property type="entry name" value="SPOR"/>
    <property type="match status" value="1"/>
</dbReference>
<dbReference type="Gene3D" id="3.30.70.1070">
    <property type="entry name" value="Sporulation related repeat"/>
    <property type="match status" value="1"/>
</dbReference>